<reference evidence="3" key="1">
    <citation type="submission" date="2011-07" db="EMBL/GenBank/DDBJ databases">
        <authorList>
            <consortium name="Caenorhabditis brenneri Sequencing and Analysis Consortium"/>
            <person name="Wilson R.K."/>
        </authorList>
    </citation>
    <scope>NUCLEOTIDE SEQUENCE [LARGE SCALE GENOMIC DNA]</scope>
    <source>
        <strain evidence="3">PB2801</strain>
    </source>
</reference>
<dbReference type="InterPro" id="IPR012885">
    <property type="entry name" value="F-box_Sdz-33"/>
</dbReference>
<name>G0NHH2_CAEBE</name>
<dbReference type="PANTHER" id="PTHR21503">
    <property type="entry name" value="F-BOX-CONTAINING HYPOTHETICAL PROTEIN C.ELEGANS"/>
    <property type="match status" value="1"/>
</dbReference>
<protein>
    <recommendedName>
        <fullName evidence="1">Sdz-33 F-box domain-containing protein</fullName>
    </recommendedName>
</protein>
<dbReference type="HOGENOM" id="CLU_028840_0_0_1"/>
<evidence type="ECO:0000313" key="3">
    <source>
        <dbReference type="Proteomes" id="UP000008068"/>
    </source>
</evidence>
<dbReference type="OMA" id="EEDINCE"/>
<sequence>MATNRFPLFRLPFLPLCMILDLYGPHEIIQLSLCSKQSLRVAKKCWKKKEKITADLCAKKIPTFNLHFHETAFFYRFVIFEAHDAKDQQVQHVRIGDAVVPSIHMLTETITYWNDRIFGIGQIVSYIKDLFDVPITKIDLNSKLYKNEFIDTMDCIMKIQESVLDCVLRGEGPIDDCLTHLLDNCKIAGELLIYGEPTRQFRNDWEIHLDTIYISNGSSLTFQNLTNIECKSLNLYCSSLTSEDLNQFLKHCMRNYTTIKRGGLDIQRNDGTIGTVFMFHNFFEFGVDPIKVFSD</sequence>
<dbReference type="PANTHER" id="PTHR21503:SF8">
    <property type="entry name" value="F-BOX ASSOCIATED DOMAIN-CONTAINING PROTEIN-RELATED"/>
    <property type="match status" value="1"/>
</dbReference>
<evidence type="ECO:0000259" key="1">
    <source>
        <dbReference type="Pfam" id="PF07735"/>
    </source>
</evidence>
<gene>
    <name evidence="2" type="ORF">CAEBREN_10974</name>
</gene>
<dbReference type="EMBL" id="GL379885">
    <property type="protein sequence ID" value="EGT60513.1"/>
    <property type="molecule type" value="Genomic_DNA"/>
</dbReference>
<organism evidence="3">
    <name type="scientific">Caenorhabditis brenneri</name>
    <name type="common">Nematode worm</name>
    <dbReference type="NCBI Taxonomy" id="135651"/>
    <lineage>
        <taxon>Eukaryota</taxon>
        <taxon>Metazoa</taxon>
        <taxon>Ecdysozoa</taxon>
        <taxon>Nematoda</taxon>
        <taxon>Chromadorea</taxon>
        <taxon>Rhabditida</taxon>
        <taxon>Rhabditina</taxon>
        <taxon>Rhabditomorpha</taxon>
        <taxon>Rhabditoidea</taxon>
        <taxon>Rhabditidae</taxon>
        <taxon>Peloderinae</taxon>
        <taxon>Caenorhabditis</taxon>
    </lineage>
</organism>
<dbReference type="InParanoid" id="G0NHH2"/>
<keyword evidence="3" id="KW-1185">Reference proteome</keyword>
<accession>G0NHH2</accession>
<proteinExistence type="predicted"/>
<dbReference type="Pfam" id="PF07735">
    <property type="entry name" value="FBA_2"/>
    <property type="match status" value="1"/>
</dbReference>
<dbReference type="AlphaFoldDB" id="G0NHH2"/>
<dbReference type="Proteomes" id="UP000008068">
    <property type="component" value="Unassembled WGS sequence"/>
</dbReference>
<evidence type="ECO:0000313" key="2">
    <source>
        <dbReference type="EMBL" id="EGT60513.1"/>
    </source>
</evidence>
<feature type="domain" description="Sdz-33 F-box" evidence="1">
    <location>
        <begin position="207"/>
        <end position="255"/>
    </location>
</feature>